<evidence type="ECO:0000313" key="1">
    <source>
        <dbReference type="EMBL" id="EHK99935.1"/>
    </source>
</evidence>
<name>H0EN15_GLAL7</name>
<evidence type="ECO:0000313" key="2">
    <source>
        <dbReference type="Proteomes" id="UP000005446"/>
    </source>
</evidence>
<keyword evidence="2" id="KW-1185">Reference proteome</keyword>
<dbReference type="OrthoDB" id="1068471at2759"/>
<dbReference type="HOGENOM" id="CLU_2979268_0_0_1"/>
<sequence length="58" mass="6174">MSTEKRARAGSDDFRSTQMVVKRPNLGGESKAVTRVNGSAANGALVQADAKLRQKVVD</sequence>
<dbReference type="InParanoid" id="H0EN15"/>
<comment type="caution">
    <text evidence="1">The sequence shown here is derived from an EMBL/GenBank/DDBJ whole genome shotgun (WGS) entry which is preliminary data.</text>
</comment>
<gene>
    <name evidence="1" type="ORF">M7I_4014</name>
</gene>
<dbReference type="Proteomes" id="UP000005446">
    <property type="component" value="Unassembled WGS sequence"/>
</dbReference>
<dbReference type="AlphaFoldDB" id="H0EN15"/>
<protein>
    <submittedName>
        <fullName evidence="1">Uncharacterized protein</fullName>
    </submittedName>
</protein>
<reference evidence="1 2" key="1">
    <citation type="journal article" date="2012" name="Eukaryot. Cell">
        <title>Genome sequence of the fungus Glarea lozoyensis: the first genome sequence of a species from the Helotiaceae family.</title>
        <authorList>
            <person name="Youssar L."/>
            <person name="Gruening B.A."/>
            <person name="Erxleben A."/>
            <person name="Guenther S."/>
            <person name="Huettel W."/>
        </authorList>
    </citation>
    <scope>NUCLEOTIDE SEQUENCE [LARGE SCALE GENOMIC DNA]</scope>
    <source>
        <strain evidence="2">ATCC 74030 / MF5533</strain>
    </source>
</reference>
<accession>H0EN15</accession>
<dbReference type="EMBL" id="AGUE01000101">
    <property type="protein sequence ID" value="EHK99935.1"/>
    <property type="molecule type" value="Genomic_DNA"/>
</dbReference>
<organism evidence="1 2">
    <name type="scientific">Glarea lozoyensis (strain ATCC 74030 / MF5533)</name>
    <dbReference type="NCBI Taxonomy" id="1104152"/>
    <lineage>
        <taxon>Eukaryota</taxon>
        <taxon>Fungi</taxon>
        <taxon>Dikarya</taxon>
        <taxon>Ascomycota</taxon>
        <taxon>Pezizomycotina</taxon>
        <taxon>Leotiomycetes</taxon>
        <taxon>Helotiales</taxon>
        <taxon>Helotiaceae</taxon>
        <taxon>Glarea</taxon>
    </lineage>
</organism>
<proteinExistence type="predicted"/>